<evidence type="ECO:0000256" key="6">
    <source>
        <dbReference type="ARBA" id="ARBA00022603"/>
    </source>
</evidence>
<dbReference type="GO" id="GO:0005737">
    <property type="term" value="C:cytoplasm"/>
    <property type="evidence" value="ECO:0007669"/>
    <property type="project" value="UniProtKB-SubCell"/>
</dbReference>
<dbReference type="SUPFAM" id="SSF53335">
    <property type="entry name" value="S-adenosyl-L-methionine-dependent methyltransferases"/>
    <property type="match status" value="1"/>
</dbReference>
<evidence type="ECO:0000256" key="4">
    <source>
        <dbReference type="ARBA" id="ARBA00020594"/>
    </source>
</evidence>
<evidence type="ECO:0000313" key="9">
    <source>
        <dbReference type="EMBL" id="KAK9713232.1"/>
    </source>
</evidence>
<accession>A0AAW1K5S1</accession>
<evidence type="ECO:0000256" key="1">
    <source>
        <dbReference type="ARBA" id="ARBA00004123"/>
    </source>
</evidence>
<dbReference type="InterPro" id="IPR019410">
    <property type="entry name" value="Methyltransf_16"/>
</dbReference>
<proteinExistence type="predicted"/>
<evidence type="ECO:0000313" key="10">
    <source>
        <dbReference type="Proteomes" id="UP001443914"/>
    </source>
</evidence>
<keyword evidence="6" id="KW-0489">Methyltransferase</keyword>
<dbReference type="EC" id="2.1.1.60" evidence="3"/>
<reference evidence="9 10" key="1">
    <citation type="submission" date="2024-03" db="EMBL/GenBank/DDBJ databases">
        <title>WGS assembly of Saponaria officinalis var. Norfolk2.</title>
        <authorList>
            <person name="Jenkins J."/>
            <person name="Shu S."/>
            <person name="Grimwood J."/>
            <person name="Barry K."/>
            <person name="Goodstein D."/>
            <person name="Schmutz J."/>
            <person name="Leebens-Mack J."/>
            <person name="Osbourn A."/>
        </authorList>
    </citation>
    <scope>NUCLEOTIDE SEQUENCE [LARGE SCALE GENOMIC DNA]</scope>
    <source>
        <strain evidence="10">cv. Norfolk2</strain>
        <strain evidence="9">JIC</strain>
        <tissue evidence="9">Leaf</tissue>
    </source>
</reference>
<dbReference type="PANTHER" id="PTHR13539:SF3">
    <property type="entry name" value="CALMODULIN-LYSINE N-METHYLTRANSFERASE"/>
    <property type="match status" value="1"/>
</dbReference>
<dbReference type="Pfam" id="PF10294">
    <property type="entry name" value="Methyltransf_16"/>
    <property type="match status" value="1"/>
</dbReference>
<evidence type="ECO:0000256" key="2">
    <source>
        <dbReference type="ARBA" id="ARBA00004496"/>
    </source>
</evidence>
<dbReference type="AlphaFoldDB" id="A0AAW1K5S1"/>
<dbReference type="GO" id="GO:0032259">
    <property type="term" value="P:methylation"/>
    <property type="evidence" value="ECO:0007669"/>
    <property type="project" value="UniProtKB-KW"/>
</dbReference>
<keyword evidence="7" id="KW-0808">Transferase</keyword>
<dbReference type="PANTHER" id="PTHR13539">
    <property type="entry name" value="CALMODULIN-LYSINE N-METHYLTRANSFERASE"/>
    <property type="match status" value="1"/>
</dbReference>
<gene>
    <name evidence="9" type="ORF">RND81_06G013300</name>
</gene>
<evidence type="ECO:0000256" key="8">
    <source>
        <dbReference type="ARBA" id="ARBA00023242"/>
    </source>
</evidence>
<dbReference type="Gene3D" id="3.40.50.150">
    <property type="entry name" value="Vaccinia Virus protein VP39"/>
    <property type="match status" value="1"/>
</dbReference>
<dbReference type="InterPro" id="IPR029063">
    <property type="entry name" value="SAM-dependent_MTases_sf"/>
</dbReference>
<keyword evidence="8" id="KW-0539">Nucleus</keyword>
<evidence type="ECO:0000256" key="5">
    <source>
        <dbReference type="ARBA" id="ARBA00022490"/>
    </source>
</evidence>
<evidence type="ECO:0000256" key="7">
    <source>
        <dbReference type="ARBA" id="ARBA00022679"/>
    </source>
</evidence>
<keyword evidence="10" id="KW-1185">Reference proteome</keyword>
<evidence type="ECO:0000256" key="3">
    <source>
        <dbReference type="ARBA" id="ARBA00011914"/>
    </source>
</evidence>
<dbReference type="GO" id="GO:0018025">
    <property type="term" value="F:calmodulin-lysine N-methyltransferase activity"/>
    <property type="evidence" value="ECO:0007669"/>
    <property type="project" value="UniProtKB-EC"/>
</dbReference>
<name>A0AAW1K5S1_SAPOF</name>
<dbReference type="EMBL" id="JBDFQZ010000006">
    <property type="protein sequence ID" value="KAK9713233.1"/>
    <property type="molecule type" value="Genomic_DNA"/>
</dbReference>
<comment type="subcellular location">
    <subcellularLocation>
        <location evidence="2">Cytoplasm</location>
    </subcellularLocation>
    <subcellularLocation>
        <location evidence="1">Nucleus</location>
    </subcellularLocation>
</comment>
<organism evidence="9 10">
    <name type="scientific">Saponaria officinalis</name>
    <name type="common">Common soapwort</name>
    <name type="synonym">Lychnis saponaria</name>
    <dbReference type="NCBI Taxonomy" id="3572"/>
    <lineage>
        <taxon>Eukaryota</taxon>
        <taxon>Viridiplantae</taxon>
        <taxon>Streptophyta</taxon>
        <taxon>Embryophyta</taxon>
        <taxon>Tracheophyta</taxon>
        <taxon>Spermatophyta</taxon>
        <taxon>Magnoliopsida</taxon>
        <taxon>eudicotyledons</taxon>
        <taxon>Gunneridae</taxon>
        <taxon>Pentapetalae</taxon>
        <taxon>Caryophyllales</taxon>
        <taxon>Caryophyllaceae</taxon>
        <taxon>Caryophylleae</taxon>
        <taxon>Saponaria</taxon>
    </lineage>
</organism>
<keyword evidence="5" id="KW-0963">Cytoplasm</keyword>
<dbReference type="InterPro" id="IPR025800">
    <property type="entry name" value="CaM-Lys-N-MeTrfase"/>
</dbReference>
<dbReference type="GO" id="GO:0005634">
    <property type="term" value="C:nucleus"/>
    <property type="evidence" value="ECO:0007669"/>
    <property type="project" value="UniProtKB-SubCell"/>
</dbReference>
<dbReference type="Proteomes" id="UP001443914">
    <property type="component" value="Unassembled WGS sequence"/>
</dbReference>
<dbReference type="EMBL" id="JBDFQZ010000006">
    <property type="protein sequence ID" value="KAK9713232.1"/>
    <property type="molecule type" value="Genomic_DNA"/>
</dbReference>
<comment type="caution">
    <text evidence="9">The sequence shown here is derived from an EMBL/GenBank/DDBJ whole genome shotgun (WGS) entry which is preliminary data.</text>
</comment>
<sequence>MDESQKQVPKISSLRWKILRQTLISSKSQLNSDEKSQEIINLISRKGKKGFGLIPCKLQQKDINFDVGFNNVCVSYTLPTSAAHNILLFQRRDTCASISDFEVCNRYDIDNTGLVCPWPSEEILSYYCLSHVDMFRCKNVIELGAGYGLAGLVIGTVSDASEVVISDGNPQVVDYIQQSIAGNSGAFGDTTVESKLLHWNQEELGTLSHKFDIIVASDCTFFKECHKGLVQTIKSSLKDASSSEAILLSPKRGDSLDKFLEEVQKSGMHFSVSEKYDDRVWNRHQELMKGDQSWPNYEPDHCYPLLIKISR</sequence>
<protein>
    <recommendedName>
        <fullName evidence="4">Calmodulin-lysine N-methyltransferase</fullName>
        <ecNumber evidence="3">2.1.1.60</ecNumber>
    </recommendedName>
</protein>